<dbReference type="KEGG" id="cyn:Cyan7425_2992"/>
<dbReference type="EMBL" id="CP001344">
    <property type="protein sequence ID" value="ACL45327.1"/>
    <property type="molecule type" value="Genomic_DNA"/>
</dbReference>
<protein>
    <recommendedName>
        <fullName evidence="2">Uma2 family endonuclease</fullName>
    </recommendedName>
</protein>
<name>B8HLW7_CYAP4</name>
<reference evidence="1" key="1">
    <citation type="submission" date="2009-01" db="EMBL/GenBank/DDBJ databases">
        <title>Complete sequence of chromosome Cyanothece sp. PCC 7425.</title>
        <authorList>
            <consortium name="US DOE Joint Genome Institute"/>
            <person name="Lucas S."/>
            <person name="Copeland A."/>
            <person name="Lapidus A."/>
            <person name="Glavina del Rio T."/>
            <person name="Dalin E."/>
            <person name="Tice H."/>
            <person name="Bruce D."/>
            <person name="Goodwin L."/>
            <person name="Pitluck S."/>
            <person name="Sims D."/>
            <person name="Meineke L."/>
            <person name="Brettin T."/>
            <person name="Detter J.C."/>
            <person name="Han C."/>
            <person name="Larimer F."/>
            <person name="Land M."/>
            <person name="Hauser L."/>
            <person name="Kyrpides N."/>
            <person name="Ovchinnikova G."/>
            <person name="Liberton M."/>
            <person name="Stoeckel J."/>
            <person name="Banerjee A."/>
            <person name="Singh A."/>
            <person name="Page L."/>
            <person name="Sato H."/>
            <person name="Zhao L."/>
            <person name="Sherman L."/>
            <person name="Pakrasi H."/>
            <person name="Richardson P."/>
        </authorList>
    </citation>
    <scope>NUCLEOTIDE SEQUENCE</scope>
    <source>
        <strain evidence="1">PCC 7425</strain>
    </source>
</reference>
<dbReference type="AlphaFoldDB" id="B8HLW7"/>
<sequence>MSSFPVNPAIAATHLTEFIASPSEPIELDHPFADLPRDLCSDEPSLETDLHLLQIKILLDCLNGWWQERTDFYAKILSDSTANIDFPSETLCERGLKKQLYQDVFRTPNQRAEKLAAKLRELGVDPDCL</sequence>
<accession>B8HLW7</accession>
<dbReference type="eggNOG" id="COG4636">
    <property type="taxonomic scope" value="Bacteria"/>
</dbReference>
<evidence type="ECO:0000313" key="1">
    <source>
        <dbReference type="EMBL" id="ACL45327.1"/>
    </source>
</evidence>
<dbReference type="HOGENOM" id="CLU_1945186_0_0_3"/>
<organism evidence="1">
    <name type="scientific">Cyanothece sp. (strain PCC 7425 / ATCC 29141)</name>
    <dbReference type="NCBI Taxonomy" id="395961"/>
    <lineage>
        <taxon>Bacteria</taxon>
        <taxon>Bacillati</taxon>
        <taxon>Cyanobacteriota</taxon>
        <taxon>Cyanophyceae</taxon>
        <taxon>Gomontiellales</taxon>
        <taxon>Cyanothecaceae</taxon>
        <taxon>Cyanothece</taxon>
    </lineage>
</organism>
<evidence type="ECO:0008006" key="2">
    <source>
        <dbReference type="Google" id="ProtNLM"/>
    </source>
</evidence>
<proteinExistence type="predicted"/>
<gene>
    <name evidence="1" type="ordered locus">Cyan7425_2992</name>
</gene>